<evidence type="ECO:0000259" key="1">
    <source>
        <dbReference type="Pfam" id="PF01636"/>
    </source>
</evidence>
<organism evidence="2 3">
    <name type="scientific">Jonesia denitrificans (strain ATCC 14870 / DSM 20603 / BCRC 15368 / CIP 55.134 / JCM 11481 / NBRC 15587 / NCTC 10816 / Prevot 55134)</name>
    <name type="common">Listeria denitrificans</name>
    <dbReference type="NCBI Taxonomy" id="471856"/>
    <lineage>
        <taxon>Bacteria</taxon>
        <taxon>Bacillati</taxon>
        <taxon>Actinomycetota</taxon>
        <taxon>Actinomycetes</taxon>
        <taxon>Micrococcales</taxon>
        <taxon>Jonesiaceae</taxon>
        <taxon>Jonesia</taxon>
    </lineage>
</organism>
<dbReference type="InterPro" id="IPR002575">
    <property type="entry name" value="Aminoglycoside_PTrfase"/>
</dbReference>
<name>C7R2J1_JONDD</name>
<protein>
    <submittedName>
        <fullName evidence="2">Aminoglycoside phosphotransferase</fullName>
    </submittedName>
</protein>
<dbReference type="RefSeq" id="WP_015772593.1">
    <property type="nucleotide sequence ID" value="NC_013174.1"/>
</dbReference>
<reference evidence="2 3" key="1">
    <citation type="journal article" date="2009" name="Stand. Genomic Sci.">
        <title>Complete genome sequence of Jonesia denitrificans type strain (Prevot 55134).</title>
        <authorList>
            <person name="Pukall R."/>
            <person name="Gehrich-Schroter G."/>
            <person name="Lapidus A."/>
            <person name="Nolan M."/>
            <person name="Glavina Del Rio T."/>
            <person name="Lucas S."/>
            <person name="Chen F."/>
            <person name="Tice H."/>
            <person name="Pitluck S."/>
            <person name="Cheng J.F."/>
            <person name="Copeland A."/>
            <person name="Saunders E."/>
            <person name="Brettin T."/>
            <person name="Detter J.C."/>
            <person name="Bruce D."/>
            <person name="Goodwin L."/>
            <person name="Pati A."/>
            <person name="Ivanova N."/>
            <person name="Mavromatis K."/>
            <person name="Ovchinnikova G."/>
            <person name="Chen A."/>
            <person name="Palaniappan K."/>
            <person name="Land M."/>
            <person name="Hauser L."/>
            <person name="Chang Y.J."/>
            <person name="Jeffries C.D."/>
            <person name="Chain P."/>
            <person name="Goker M."/>
            <person name="Bristow J."/>
            <person name="Eisen J.A."/>
            <person name="Markowitz V."/>
            <person name="Hugenholtz P."/>
            <person name="Kyrpides N.C."/>
            <person name="Klenk H.P."/>
            <person name="Han C."/>
        </authorList>
    </citation>
    <scope>NUCLEOTIDE SEQUENCE [LARGE SCALE GENOMIC DNA]</scope>
    <source>
        <strain evidence="3">ATCC 14870 / DSM 20603 / BCRC 15368 / CIP 55.134 / JCM 11481 / NBRC 15587 / NCTC 10816 / Prevot 55134</strain>
    </source>
</reference>
<dbReference type="InterPro" id="IPR011009">
    <property type="entry name" value="Kinase-like_dom_sf"/>
</dbReference>
<dbReference type="eggNOG" id="COG2334">
    <property type="taxonomic scope" value="Bacteria"/>
</dbReference>
<dbReference type="STRING" id="471856.Jden_2348"/>
<dbReference type="EMBL" id="CP001706">
    <property type="protein sequence ID" value="ACV09982.1"/>
    <property type="molecule type" value="Genomic_DNA"/>
</dbReference>
<sequence length="419" mass="45567">MEARTEKDTMEPTTAQASERDQVAYFSSLGIAELVAAVASEVGYIGQATLIELHHRPGAGVSGLFEIITDAKPAYLICTTEVVEPGTPRVWRTESPIGVLHLWEHPHDPGLPGLPLASVPESVQATWGGQLDLLNLETLAYRPLRRAVLKATFAEPLGEVFLKVLRKDADLLATKHRVLADAGIPVPHLLGDPVSDVLAIRRVTGMPMAQAIMDGRTPPVTGANIVSVLSAFPADLMNAPARPAWTDRLEWYAHAADTALPEESTRIHALMHRINRVLDTAYRGPLVANHGDFYEANIFVQDGQITGIIDIDSAGPGYLIDDLACFIGHLAVLPTLDQRYSHVPDFVRYYLTEFSNELAQRGIDPQGLYARSASVVLSLIAGARDEEDPHWKFAARQRLAVAEGLIGGTQPIKRSLSAQ</sequence>
<dbReference type="GO" id="GO:0016740">
    <property type="term" value="F:transferase activity"/>
    <property type="evidence" value="ECO:0007669"/>
    <property type="project" value="UniProtKB-KW"/>
</dbReference>
<dbReference type="SUPFAM" id="SSF56112">
    <property type="entry name" value="Protein kinase-like (PK-like)"/>
    <property type="match status" value="1"/>
</dbReference>
<dbReference type="Proteomes" id="UP000000628">
    <property type="component" value="Chromosome"/>
</dbReference>
<accession>C7R2J1</accession>
<evidence type="ECO:0000313" key="2">
    <source>
        <dbReference type="EMBL" id="ACV09982.1"/>
    </source>
</evidence>
<gene>
    <name evidence="2" type="ordered locus">Jden_2348</name>
</gene>
<keyword evidence="2" id="KW-0808">Transferase</keyword>
<proteinExistence type="predicted"/>
<keyword evidence="3" id="KW-1185">Reference proteome</keyword>
<dbReference type="Pfam" id="PF01636">
    <property type="entry name" value="APH"/>
    <property type="match status" value="1"/>
</dbReference>
<dbReference type="AlphaFoldDB" id="C7R2J1"/>
<evidence type="ECO:0000313" key="3">
    <source>
        <dbReference type="Proteomes" id="UP000000628"/>
    </source>
</evidence>
<feature type="domain" description="Aminoglycoside phosphotransferase" evidence="1">
    <location>
        <begin position="177"/>
        <end position="329"/>
    </location>
</feature>
<dbReference type="KEGG" id="jde:Jden_2348"/>
<dbReference type="OrthoDB" id="3837844at2"/>
<dbReference type="Gene3D" id="3.90.1200.10">
    <property type="match status" value="1"/>
</dbReference>
<dbReference type="HOGENOM" id="CLU_028792_0_0_11"/>